<feature type="transmembrane region" description="Helical" evidence="20">
    <location>
        <begin position="1226"/>
        <end position="1249"/>
    </location>
</feature>
<feature type="transmembrane region" description="Helical" evidence="20">
    <location>
        <begin position="1100"/>
        <end position="1125"/>
    </location>
</feature>
<keyword evidence="9 20" id="KW-1133">Transmembrane helix</keyword>
<evidence type="ECO:0000256" key="12">
    <source>
        <dbReference type="ARBA" id="ARBA00023136"/>
    </source>
</evidence>
<dbReference type="Gene3D" id="1.20.5.4820">
    <property type="match status" value="1"/>
</dbReference>
<evidence type="ECO:0000259" key="21">
    <source>
        <dbReference type="PROSITE" id="PS51456"/>
    </source>
</evidence>
<dbReference type="InterPro" id="IPR029044">
    <property type="entry name" value="Nucleotide-diphossugar_trans"/>
</dbReference>
<feature type="transmembrane region" description="Helical" evidence="20">
    <location>
        <begin position="1046"/>
        <end position="1064"/>
    </location>
</feature>
<keyword evidence="7 17" id="KW-0547">Nucleotide-binding</keyword>
<comment type="similarity">
    <text evidence="17">Belongs to the TRAFAC class myosin-kinesin ATPase superfamily. Myosin family.</text>
</comment>
<dbReference type="Pfam" id="PF00063">
    <property type="entry name" value="Myosin_head"/>
    <property type="match status" value="1"/>
</dbReference>
<feature type="transmembrane region" description="Helical" evidence="20">
    <location>
        <begin position="2104"/>
        <end position="2125"/>
    </location>
</feature>
<dbReference type="Pfam" id="PF03142">
    <property type="entry name" value="Chitin_synth_2"/>
    <property type="match status" value="1"/>
</dbReference>
<proteinExistence type="inferred from homology"/>
<dbReference type="GO" id="GO:0003774">
    <property type="term" value="F:cytoskeletal motor activity"/>
    <property type="evidence" value="ECO:0007669"/>
    <property type="project" value="UniProtKB-UniRule"/>
</dbReference>
<evidence type="ECO:0000256" key="15">
    <source>
        <dbReference type="ARBA" id="ARBA00046329"/>
    </source>
</evidence>
<keyword evidence="8 17" id="KW-0067">ATP-binding</keyword>
<feature type="binding site" evidence="17">
    <location>
        <begin position="98"/>
        <end position="105"/>
    </location>
    <ligand>
        <name>ATP</name>
        <dbReference type="ChEBI" id="CHEBI:30616"/>
    </ligand>
</feature>
<evidence type="ECO:0000256" key="1">
    <source>
        <dbReference type="ARBA" id="ARBA00004651"/>
    </source>
</evidence>
<evidence type="ECO:0000256" key="2">
    <source>
        <dbReference type="ARBA" id="ARBA00012543"/>
    </source>
</evidence>
<evidence type="ECO:0000256" key="18">
    <source>
        <dbReference type="SAM" id="Coils"/>
    </source>
</evidence>
<keyword evidence="4" id="KW-0328">Glycosyltransferase</keyword>
<organism evidence="22 23">
    <name type="scientific">Patella caerulea</name>
    <name type="common">Rayed Mediterranean limpet</name>
    <dbReference type="NCBI Taxonomy" id="87958"/>
    <lineage>
        <taxon>Eukaryota</taxon>
        <taxon>Metazoa</taxon>
        <taxon>Spiralia</taxon>
        <taxon>Lophotrochozoa</taxon>
        <taxon>Mollusca</taxon>
        <taxon>Gastropoda</taxon>
        <taxon>Patellogastropoda</taxon>
        <taxon>Patelloidea</taxon>
        <taxon>Patellidae</taxon>
        <taxon>Patella</taxon>
    </lineage>
</organism>
<reference evidence="22 23" key="1">
    <citation type="submission" date="2024-01" db="EMBL/GenBank/DDBJ databases">
        <title>The genome of the rayed Mediterranean limpet Patella caerulea (Linnaeus, 1758).</title>
        <authorList>
            <person name="Anh-Thu Weber A."/>
            <person name="Halstead-Nussloch G."/>
        </authorList>
    </citation>
    <scope>NUCLEOTIDE SEQUENCE [LARGE SCALE GENOMIC DNA]</scope>
    <source>
        <strain evidence="22">AATW-2023a</strain>
        <tissue evidence="22">Whole specimen</tissue>
    </source>
</reference>
<comment type="similarity">
    <text evidence="15">Belongs to the chitin synthase family. Class IV subfamily.</text>
</comment>
<feature type="transmembrane region" description="Helical" evidence="20">
    <location>
        <begin position="962"/>
        <end position="983"/>
    </location>
</feature>
<keyword evidence="12 20" id="KW-0472">Membrane</keyword>
<keyword evidence="11 17" id="KW-0518">Myosin</keyword>
<evidence type="ECO:0000256" key="3">
    <source>
        <dbReference type="ARBA" id="ARBA00022475"/>
    </source>
</evidence>
<feature type="region of interest" description="Actin-binding" evidence="17">
    <location>
        <begin position="599"/>
        <end position="621"/>
    </location>
</feature>
<feature type="region of interest" description="Disordered" evidence="19">
    <location>
        <begin position="795"/>
        <end position="824"/>
    </location>
</feature>
<dbReference type="InterPro" id="IPR001609">
    <property type="entry name" value="Myosin_head_motor_dom-like"/>
</dbReference>
<feature type="transmembrane region" description="Helical" evidence="20">
    <location>
        <begin position="931"/>
        <end position="956"/>
    </location>
</feature>
<dbReference type="Pfam" id="PF23000">
    <property type="entry name" value="ChitinSynthase_IV_N"/>
    <property type="match status" value="1"/>
</dbReference>
<protein>
    <recommendedName>
        <fullName evidence="2">chitin synthase</fullName>
        <ecNumber evidence="2">2.4.1.16</ecNumber>
    </recommendedName>
</protein>
<evidence type="ECO:0000256" key="6">
    <source>
        <dbReference type="ARBA" id="ARBA00022692"/>
    </source>
</evidence>
<evidence type="ECO:0000256" key="4">
    <source>
        <dbReference type="ARBA" id="ARBA00022676"/>
    </source>
</evidence>
<gene>
    <name evidence="22" type="ORF">SNE40_009432</name>
</gene>
<evidence type="ECO:0000256" key="5">
    <source>
        <dbReference type="ARBA" id="ARBA00022679"/>
    </source>
</evidence>
<comment type="catalytic activity">
    <reaction evidence="16">
        <text>[(1-&gt;4)-N-acetyl-beta-D-glucosaminyl](n) + UDP-N-acetyl-alpha-D-glucosamine = [(1-&gt;4)-N-acetyl-beta-D-glucosaminyl](n+1) + UDP + H(+)</text>
        <dbReference type="Rhea" id="RHEA:16637"/>
        <dbReference type="Rhea" id="RHEA-COMP:9593"/>
        <dbReference type="Rhea" id="RHEA-COMP:9595"/>
        <dbReference type="ChEBI" id="CHEBI:15378"/>
        <dbReference type="ChEBI" id="CHEBI:17029"/>
        <dbReference type="ChEBI" id="CHEBI:57705"/>
        <dbReference type="ChEBI" id="CHEBI:58223"/>
        <dbReference type="EC" id="2.4.1.16"/>
    </reaction>
</comment>
<dbReference type="SMART" id="SM00242">
    <property type="entry name" value="MYSc"/>
    <property type="match status" value="1"/>
</dbReference>
<dbReference type="EMBL" id="JAZGQO010000007">
    <property type="protein sequence ID" value="KAK6181610.1"/>
    <property type="molecule type" value="Genomic_DNA"/>
</dbReference>
<feature type="transmembrane region" description="Helical" evidence="20">
    <location>
        <begin position="1174"/>
        <end position="1194"/>
    </location>
</feature>
<keyword evidence="13 17" id="KW-0505">Motor protein</keyword>
<comment type="caution">
    <text evidence="22">The sequence shown here is derived from an EMBL/GenBank/DDBJ whole genome shotgun (WGS) entry which is preliminary data.</text>
</comment>
<feature type="transmembrane region" description="Helical" evidence="20">
    <location>
        <begin position="1780"/>
        <end position="1801"/>
    </location>
</feature>
<feature type="domain" description="Myosin motor" evidence="21">
    <location>
        <begin position="4"/>
        <end position="720"/>
    </location>
</feature>
<dbReference type="GO" id="GO:0005524">
    <property type="term" value="F:ATP binding"/>
    <property type="evidence" value="ECO:0007669"/>
    <property type="project" value="UniProtKB-UniRule"/>
</dbReference>
<feature type="transmembrane region" description="Helical" evidence="20">
    <location>
        <begin position="1808"/>
        <end position="1829"/>
    </location>
</feature>
<dbReference type="EC" id="2.4.1.16" evidence="2"/>
<feature type="compositionally biased region" description="Acidic residues" evidence="19">
    <location>
        <begin position="813"/>
        <end position="823"/>
    </location>
</feature>
<feature type="compositionally biased region" description="Low complexity" evidence="19">
    <location>
        <begin position="796"/>
        <end position="808"/>
    </location>
</feature>
<keyword evidence="23" id="KW-1185">Reference proteome</keyword>
<evidence type="ECO:0000256" key="11">
    <source>
        <dbReference type="ARBA" id="ARBA00023123"/>
    </source>
</evidence>
<keyword evidence="5" id="KW-0808">Transferase</keyword>
<dbReference type="PRINTS" id="PR00193">
    <property type="entry name" value="MYOSINHEAVY"/>
</dbReference>
<evidence type="ECO:0000256" key="19">
    <source>
        <dbReference type="SAM" id="MobiDB-lite"/>
    </source>
</evidence>
<feature type="coiled-coil region" evidence="18">
    <location>
        <begin position="1928"/>
        <end position="1991"/>
    </location>
</feature>
<dbReference type="FunFam" id="3.90.550.10:FF:000139">
    <property type="entry name" value="Chitin synthase 8"/>
    <property type="match status" value="1"/>
</dbReference>
<dbReference type="CDD" id="cd04190">
    <property type="entry name" value="Chitin_synth_C"/>
    <property type="match status" value="1"/>
</dbReference>
<evidence type="ECO:0000256" key="9">
    <source>
        <dbReference type="ARBA" id="ARBA00022989"/>
    </source>
</evidence>
<dbReference type="PROSITE" id="PS51456">
    <property type="entry name" value="MYOSIN_MOTOR"/>
    <property type="match status" value="1"/>
</dbReference>
<evidence type="ECO:0000256" key="8">
    <source>
        <dbReference type="ARBA" id="ARBA00022840"/>
    </source>
</evidence>
<evidence type="ECO:0000313" key="22">
    <source>
        <dbReference type="EMBL" id="KAK6181610.1"/>
    </source>
</evidence>
<dbReference type="InterPro" id="IPR055120">
    <property type="entry name" value="Chs-1/2_IV_N"/>
</dbReference>
<name>A0AAN8JU45_PATCE</name>
<dbReference type="GO" id="GO:0004100">
    <property type="term" value="F:chitin synthase activity"/>
    <property type="evidence" value="ECO:0007669"/>
    <property type="project" value="UniProtKB-EC"/>
</dbReference>
<dbReference type="Gene3D" id="1.20.120.720">
    <property type="entry name" value="Myosin VI head, motor domain, U50 subdomain"/>
    <property type="match status" value="1"/>
</dbReference>
<dbReference type="GO" id="GO:0005886">
    <property type="term" value="C:plasma membrane"/>
    <property type="evidence" value="ECO:0007669"/>
    <property type="project" value="UniProtKB-SubCell"/>
</dbReference>
<evidence type="ECO:0000313" key="23">
    <source>
        <dbReference type="Proteomes" id="UP001347796"/>
    </source>
</evidence>
<dbReference type="GO" id="GO:0006031">
    <property type="term" value="P:chitin biosynthetic process"/>
    <property type="evidence" value="ECO:0007669"/>
    <property type="project" value="TreeGrafter"/>
</dbReference>
<feature type="transmembrane region" description="Helical" evidence="20">
    <location>
        <begin position="1751"/>
        <end position="1768"/>
    </location>
</feature>
<dbReference type="InterPro" id="IPR036961">
    <property type="entry name" value="Kinesin_motor_dom_sf"/>
</dbReference>
<dbReference type="Gene3D" id="1.10.10.820">
    <property type="match status" value="1"/>
</dbReference>
<feature type="transmembrane region" description="Helical" evidence="20">
    <location>
        <begin position="1145"/>
        <end position="1167"/>
    </location>
</feature>
<sequence>MEDHRQGELSLLSDLSEHNILNVLKNRHHKDKIYSRCGDILIAVNPYKTLPIYDKQHHEQYHWRKPISQQEPHIYATAALAYQRLRETQTDQVILVSGESGAGKTESTKYVIEHLLEMCGNTYGNLNSRLIQINPLMEAFGNAQTTLNENSSRFAKFIQIKFNLTGRVKGATVTDYLLEKSRVVHRPSRELNFHIFYYFLAGIKPELKKDLYLDKEDFRIANNWCRHAKRYSDHYEECMEILKLLELSAEDIDAVHIILAAILHITEIKFDDEVSMGVIVSNEDEMMQAAYLLQLDVDKFAEGLVSERVNMGGEDITKLKNRQEAENGRDALAKALYERLFGWLIRKINLSLQPTNAMRDSCQESVGILDISGFEVMRNNSLEQMCINLVNEHLQNFMNHQVFKQEKDIYESEGLILSVETYPNNTDIINLFDKKRDGILDLIDEDTKLSHATNESMVRKISQYYASHSRYITNTYEMPEFGIKHFAGEVNYDASQFREKNGDNLSKGLSDCIKDSENHLICDLFKAEPSSITGSISATAFNYRQSTRGRPVGVKPTSGSHITKTTLHELRKTVDKSKVPIIGIDKDHKTVLSYFKTSIKDLLRKMSSAEPIFIRCIKPNMEKSPDLFSIEKVHRQLVYIGIKDMANIRRLAYPLRVKYEDFRKRYQEIIPKPLSMRGDKDACEMLLRHFDREEYRLGNTQVFMYDCVKNFLDGILRLRQILTDCCTRKYITKWKGTVIRKKLSRQSKIKPKSSVRFKNTLGNLTPIGEVATPLPEPDYDCSFTEETDADIYARFSDTNNSNDTNNNDKFGGDDDDEEEEEEDNKYWDTFEIVARDKQETDMNNHQLLKCIKIFLYGLLLLLLLGGCVLQKLTLVVSIANFPKKKMSEGMQGKEQFAFLMNCILVICVPYGLNLIVSTLKLLFGNFKRPGGVTLVVVLVMESLHTFGLSLIVFGILPMVHGMIRLLLLSAVAIVPSIMHLITATHKASRVAPVAKCSGNKCGKAVSTILDIFCIIGQMSVIPILAILWKPKENKHYDTHFDDTNVLIVYAMIILGFICVSFEWWENFVDDRFLCDLSQKSKLQTFLLSIRFELQEGRQHAVAIANIFKIVLTIAMAYAHSVYFGYGINELENVSDNLSKYMEESSLLGTVILFNVCGIVIYYVGYIACKLNMQIVSFSLPLMLATPVAIVFAYFDCENPFFKSGFFNDAICEGKPLQHMVNGTQDLVLLSAGGVAWYLSLLWITRHIWFPRQERLAKYERMFINPLYCGIFTAENFMLNRRRHMRRVQEIIVHEDKGKKNSRRSYILASTENKHDDKYNENSSDVETASMFTSDIKETHEEDIPVIYACATMWHETRTEMVQLLKSFHRIDADQWMRRQAQNSSKEIDPDFFNYEAHVLFDDAMELNDDEEWQANDFVAQLVECMEEAVSSVHNQPLIPHPPIKVPTPYGGQLIYKMPGGNSLYIHLKDKNKIRHRKRWSQVMYMYYLLGFKLLKDCQEAVLEDFRDEKKRKRKNWKSGADLGNHLTQEVKNKSKNTFILALDGDTDFSSVAVRLLLDRMKKNDKAGAACGRIHPIGSGPLVWYQKFEYAVGHWLQKATEHVFGCVLCSPGCFSLFRGSALMDENVMRKYTILPSEPGHYLQYDQGEDRWLCTLLLQQGYRVDYAAAADSFTYAPESFNEFFNQRRRWMPSTLANIMDLLNDYKSTIAVNNNISILYIIYQGTLMVSTVLGPATVLMMIAGAYTTVFKLPIVYSYLISLAPTIVYVIICLKTKAQTQLLAAGVLSTVYAFIMIMVLAGTIIQAVTTSILDPSVLFVLALVSLFTFAGLVHPYELFCLPPGALYFICIPSGYLLLVIYSLCNMDNVSWGTREIPKKKSKAELAAEAEAKAAAEKKKEVSFFSKLACSRGIVDDIKEVVQPFIMGKSSKDEEVLKELQSMNRNLKQLLGKPGETEYDTDPKDVRIDMPIVQVVEEKKVEKGEEEEEEEKTKRKIIRRNDLINPFWAEDPRLQNGPVGNLDEEELDFWKDFIKKYLKPLEKDVEKEKIVKKSLQELRNNVVFMMTVANLLWIGINFMFQFGEAEATTITISYRNSIKNKDETMKVEILGLLFIFFFAVVILIQFFGMIQHRWGTFLHIISITDLKKSADFGSKFEETLEFYKQLHKNKIPGGNHRTEAPEMKNNIPVTRSTRGHFSSFRQGRSITPSPNFDLPMDYNGRVLGQPSFHTRGPNLRKTTKGLIKMAKEQGIQLKYDLPEPDYNTEDLPEDPVYNFLNQSKDTMSKQFKRGYEKLKRTRPRSFNNYTHMNSRL</sequence>
<dbReference type="Proteomes" id="UP001347796">
    <property type="component" value="Unassembled WGS sequence"/>
</dbReference>
<evidence type="ECO:0000256" key="14">
    <source>
        <dbReference type="ARBA" id="ARBA00023180"/>
    </source>
</evidence>
<feature type="transmembrane region" description="Helical" evidence="20">
    <location>
        <begin position="896"/>
        <end position="919"/>
    </location>
</feature>
<dbReference type="GO" id="GO:0003779">
    <property type="term" value="F:actin binding"/>
    <property type="evidence" value="ECO:0007669"/>
    <property type="project" value="UniProtKB-KW"/>
</dbReference>
<keyword evidence="3" id="KW-1003">Cell membrane</keyword>
<dbReference type="GO" id="GO:0016459">
    <property type="term" value="C:myosin complex"/>
    <property type="evidence" value="ECO:0007669"/>
    <property type="project" value="UniProtKB-KW"/>
</dbReference>
<feature type="transmembrane region" description="Helical" evidence="20">
    <location>
        <begin position="1004"/>
        <end position="1026"/>
    </location>
</feature>
<dbReference type="SUPFAM" id="SSF52540">
    <property type="entry name" value="P-loop containing nucleoside triphosphate hydrolases"/>
    <property type="match status" value="1"/>
</dbReference>
<keyword evidence="10 18" id="KW-0175">Coiled coil</keyword>
<feature type="transmembrane region" description="Helical" evidence="20">
    <location>
        <begin position="1841"/>
        <end position="1860"/>
    </location>
</feature>
<feature type="transmembrane region" description="Helical" evidence="20">
    <location>
        <begin position="853"/>
        <end position="876"/>
    </location>
</feature>
<feature type="transmembrane region" description="Helical" evidence="20">
    <location>
        <begin position="1715"/>
        <end position="1739"/>
    </location>
</feature>
<evidence type="ECO:0000256" key="10">
    <source>
        <dbReference type="ARBA" id="ARBA00023054"/>
    </source>
</evidence>
<evidence type="ECO:0000256" key="17">
    <source>
        <dbReference type="PROSITE-ProRule" id="PRU00782"/>
    </source>
</evidence>
<evidence type="ECO:0000256" key="7">
    <source>
        <dbReference type="ARBA" id="ARBA00022741"/>
    </source>
</evidence>
<dbReference type="Gene3D" id="1.20.58.530">
    <property type="match status" value="1"/>
</dbReference>
<dbReference type="Gene3D" id="3.40.850.10">
    <property type="entry name" value="Kinesin motor domain"/>
    <property type="match status" value="1"/>
</dbReference>
<dbReference type="PANTHER" id="PTHR22914">
    <property type="entry name" value="CHITIN SYNTHASE"/>
    <property type="match status" value="1"/>
</dbReference>
<dbReference type="InterPro" id="IPR027417">
    <property type="entry name" value="P-loop_NTPase"/>
</dbReference>
<dbReference type="InterPro" id="IPR004835">
    <property type="entry name" value="Chitin_synth"/>
</dbReference>
<accession>A0AAN8JU45</accession>
<evidence type="ECO:0000256" key="20">
    <source>
        <dbReference type="SAM" id="Phobius"/>
    </source>
</evidence>
<dbReference type="PANTHER" id="PTHR22914:SF42">
    <property type="entry name" value="CHITIN SYNTHASE"/>
    <property type="match status" value="1"/>
</dbReference>
<dbReference type="SUPFAM" id="SSF53448">
    <property type="entry name" value="Nucleotide-diphospho-sugar transferases"/>
    <property type="match status" value="1"/>
</dbReference>
<evidence type="ECO:0000256" key="16">
    <source>
        <dbReference type="ARBA" id="ARBA00048014"/>
    </source>
</evidence>
<keyword evidence="6 20" id="KW-0812">Transmembrane</keyword>
<keyword evidence="17" id="KW-0009">Actin-binding</keyword>
<comment type="subcellular location">
    <subcellularLocation>
        <location evidence="1">Cell membrane</location>
        <topology evidence="1">Multi-pass membrane protein</topology>
    </subcellularLocation>
</comment>
<evidence type="ECO:0000256" key="13">
    <source>
        <dbReference type="ARBA" id="ARBA00023175"/>
    </source>
</evidence>
<keyword evidence="14" id="KW-0325">Glycoprotein</keyword>